<proteinExistence type="predicted"/>
<evidence type="ECO:0000313" key="6">
    <source>
        <dbReference type="Proteomes" id="UP000236536"/>
    </source>
</evidence>
<dbReference type="EMBL" id="CP010725">
    <property type="protein sequence ID" value="AUQ98791.1"/>
    <property type="molecule type" value="Genomic_DNA"/>
</dbReference>
<dbReference type="InterPro" id="IPR027373">
    <property type="entry name" value="RHH_dom"/>
</dbReference>
<evidence type="ECO:0000256" key="1">
    <source>
        <dbReference type="SAM" id="MobiDB-lite"/>
    </source>
</evidence>
<feature type="region of interest" description="Disordered" evidence="1">
    <location>
        <begin position="1"/>
        <end position="22"/>
    </location>
</feature>
<dbReference type="Proteomes" id="UP000236447">
    <property type="component" value="Chromosome"/>
</dbReference>
<dbReference type="Proteomes" id="UP000236536">
    <property type="component" value="Chromosome"/>
</dbReference>
<dbReference type="Gene3D" id="1.10.3990.20">
    <property type="entry name" value="protein bp1543"/>
    <property type="match status" value="1"/>
</dbReference>
<dbReference type="EMBL" id="CP010705">
    <property type="protein sequence ID" value="AUQ94778.1"/>
    <property type="molecule type" value="Genomic_DNA"/>
</dbReference>
<reference evidence="3 6" key="3">
    <citation type="journal article" date="2017" name="Int. J. Syst. Evol. Microbiol.">
        <title>Adaptation of Surface-Associated Bacteria to the Open Ocean: A Genomically Distinct Subpopulation of Phaeobacter gallaeciensis Colonizes Pacific Mesozooplankton.</title>
        <authorList>
            <person name="Freese H.M."/>
            <person name="Methner A."/>
            <person name="Overmann J."/>
        </authorList>
    </citation>
    <scope>NUCLEOTIDE SEQUENCE [LARGE SCALE GENOMIC DNA]</scope>
    <source>
        <strain evidence="3 6">P66</strain>
    </source>
</reference>
<dbReference type="InterPro" id="IPR038268">
    <property type="entry name" value="RHH_sf"/>
</dbReference>
<feature type="compositionally biased region" description="Polar residues" evidence="1">
    <location>
        <begin position="8"/>
        <end position="19"/>
    </location>
</feature>
<protein>
    <submittedName>
        <fullName evidence="4">Ribbon-helix-helix domain protein</fullName>
    </submittedName>
</protein>
<organism evidence="4 5">
    <name type="scientific">Phaeobacter inhibens</name>
    <dbReference type="NCBI Taxonomy" id="221822"/>
    <lineage>
        <taxon>Bacteria</taxon>
        <taxon>Pseudomonadati</taxon>
        <taxon>Pseudomonadota</taxon>
        <taxon>Alphaproteobacteria</taxon>
        <taxon>Rhodobacterales</taxon>
        <taxon>Roseobacteraceae</taxon>
        <taxon>Phaeobacter</taxon>
    </lineage>
</organism>
<reference evidence="4 5" key="1">
    <citation type="journal article" date="2017" name="Front. Microbiol.">
        <title>Phaeobacter piscinae sp. nov., a species of the Roseobacter group and potential aquaculture probiont.</title>
        <authorList>
            <person name="Sonnenschein E.C."/>
            <person name="Phippen C.B.W."/>
            <person name="Nielsen K.F."/>
            <person name="Mateiu R.V."/>
            <person name="Melchiorsen J."/>
            <person name="Gram L."/>
            <person name="Overmann J."/>
            <person name="Freese H.M."/>
        </authorList>
    </citation>
    <scope>NUCLEOTIDE SEQUENCE [LARGE SCALE GENOMIC DNA]</scope>
    <source>
        <strain evidence="4 5">P88</strain>
    </source>
</reference>
<sequence length="88" mass="10086">MCGDWMAQNATIPRPTMTNRPRKHSLTLRGHRTSVSLEDEFWQAFREIAAEDNRAINDLAAEIDENRGVDCGLASAIRLHVLRRLRSR</sequence>
<evidence type="ECO:0000313" key="4">
    <source>
        <dbReference type="EMBL" id="AUQ98791.1"/>
    </source>
</evidence>
<evidence type="ECO:0000313" key="3">
    <source>
        <dbReference type="EMBL" id="AUQ94778.1"/>
    </source>
</evidence>
<evidence type="ECO:0000313" key="5">
    <source>
        <dbReference type="Proteomes" id="UP000236447"/>
    </source>
</evidence>
<accession>A0A2I7L982</accession>
<dbReference type="AlphaFoldDB" id="A0A2I7L982"/>
<feature type="domain" description="Ribbon-helix-helix" evidence="2">
    <location>
        <begin position="21"/>
        <end position="84"/>
    </location>
</feature>
<gene>
    <name evidence="3" type="ORF">PhaeoP66_02001</name>
    <name evidence="4" type="ORF">PhaeoP88_01412</name>
</gene>
<evidence type="ECO:0000259" key="2">
    <source>
        <dbReference type="Pfam" id="PF13467"/>
    </source>
</evidence>
<keyword evidence="6" id="KW-1185">Reference proteome</keyword>
<reference evidence="5 6" key="2">
    <citation type="journal article" date="2017" name="Genome Biol. Evol.">
        <title>Trajectories and Drivers of Genome Evolution in Surface-Associated Marine Phaeobacter.</title>
        <authorList>
            <person name="Freese H.M."/>
            <person name="Sikorski J."/>
            <person name="Bunk B."/>
            <person name="Scheuner C."/>
            <person name="Meier-Kolthoff J.P."/>
            <person name="Sproer C."/>
            <person name="Gram L."/>
            <person name="Overmann J."/>
        </authorList>
    </citation>
    <scope>NUCLEOTIDE SEQUENCE [LARGE SCALE GENOMIC DNA]</scope>
    <source>
        <strain evidence="3 6">P66</strain>
        <strain evidence="4 5">P88</strain>
    </source>
</reference>
<name>A0A2I7L982_9RHOB</name>
<dbReference type="Pfam" id="PF13467">
    <property type="entry name" value="RHH_4"/>
    <property type="match status" value="1"/>
</dbReference>